<name>Q13GE8_PARXL</name>
<comment type="subcellular location">
    <subcellularLocation>
        <location evidence="1">Membrane</location>
        <topology evidence="1">Multi-pass membrane protein</topology>
    </subcellularLocation>
</comment>
<sequence>MQSTAYAASRLDRLPLSGFHWRLLCVIGFGLFLEFFDLYTGGAIVGVLLKQGWSTLQLNALFGTLTFAGLTVGAMMAGIIGDRYGRRLAYQINLVVFGIASFAAAVAPDMYWLSAIRFMMGLGIGAEAVISYGMLGEFVPPGFRGRMLAFLSVFGNSAVFVGSLVNLWVIPHLGWRYVFVIAGILAITLWIVRRSIPESPRWLETKGRIDEAEVVLQRIERSVARGGELPSYAHEVPAPTPQVSIGVLFTPPILVRTLVGSAILVCIGFSIYGLINWLPTFFIQQGFDIVKSLTWTTVITLGGPVGSLLGVAVSDRVGRRPAIIASCVVTAVCGLIYQQVDSAFALMGVGFLLVCSIYVLVAVGQGAYVPELFSTSYRLRGTGVCMTAGRLASAGCQFFILWLFTKGGVLMVVGSVVAAQLLLAFAVWAIRIETRGKRLEDLDSGVPGAPTTERSHSYSSGQ</sequence>
<keyword evidence="2 6" id="KW-0812">Transmembrane</keyword>
<dbReference type="EMBL" id="CP000272">
    <property type="protein sequence ID" value="ABE36841.1"/>
    <property type="molecule type" value="Genomic_DNA"/>
</dbReference>
<feature type="transmembrane region" description="Helical" evidence="6">
    <location>
        <begin position="410"/>
        <end position="430"/>
    </location>
</feature>
<dbReference type="eggNOG" id="COG0477">
    <property type="taxonomic scope" value="Bacteria"/>
</dbReference>
<feature type="region of interest" description="Disordered" evidence="5">
    <location>
        <begin position="443"/>
        <end position="462"/>
    </location>
</feature>
<keyword evidence="9" id="KW-1185">Reference proteome</keyword>
<feature type="transmembrane region" description="Helical" evidence="6">
    <location>
        <begin position="343"/>
        <end position="363"/>
    </location>
</feature>
<dbReference type="GO" id="GO:0046943">
    <property type="term" value="F:carboxylic acid transmembrane transporter activity"/>
    <property type="evidence" value="ECO:0007669"/>
    <property type="project" value="TreeGrafter"/>
</dbReference>
<dbReference type="InterPro" id="IPR005829">
    <property type="entry name" value="Sugar_transporter_CS"/>
</dbReference>
<dbReference type="CDD" id="cd17316">
    <property type="entry name" value="MFS_SV2_like"/>
    <property type="match status" value="1"/>
</dbReference>
<dbReference type="InterPro" id="IPR005828">
    <property type="entry name" value="MFS_sugar_transport-like"/>
</dbReference>
<dbReference type="SUPFAM" id="SSF103473">
    <property type="entry name" value="MFS general substrate transporter"/>
    <property type="match status" value="1"/>
</dbReference>
<feature type="transmembrane region" description="Helical" evidence="6">
    <location>
        <begin position="175"/>
        <end position="192"/>
    </location>
</feature>
<proteinExistence type="predicted"/>
<keyword evidence="4 6" id="KW-0472">Membrane</keyword>
<dbReference type="Pfam" id="PF00083">
    <property type="entry name" value="Sugar_tr"/>
    <property type="match status" value="1"/>
</dbReference>
<feature type="transmembrane region" description="Helical" evidence="6">
    <location>
        <begin position="295"/>
        <end position="314"/>
    </location>
</feature>
<organism evidence="8 9">
    <name type="scientific">Paraburkholderia xenovorans (strain LB400)</name>
    <dbReference type="NCBI Taxonomy" id="266265"/>
    <lineage>
        <taxon>Bacteria</taxon>
        <taxon>Pseudomonadati</taxon>
        <taxon>Pseudomonadota</taxon>
        <taxon>Betaproteobacteria</taxon>
        <taxon>Burkholderiales</taxon>
        <taxon>Burkholderiaceae</taxon>
        <taxon>Paraburkholderia</taxon>
    </lineage>
</organism>
<evidence type="ECO:0000256" key="4">
    <source>
        <dbReference type="ARBA" id="ARBA00023136"/>
    </source>
</evidence>
<dbReference type="AlphaFoldDB" id="Q13GE8"/>
<feature type="transmembrane region" description="Helical" evidence="6">
    <location>
        <begin position="321"/>
        <end position="337"/>
    </location>
</feature>
<dbReference type="PANTHER" id="PTHR23508">
    <property type="entry name" value="CARBOXYLIC ACID TRANSPORTER PROTEIN HOMOLOG"/>
    <property type="match status" value="1"/>
</dbReference>
<feature type="transmembrane region" description="Helical" evidence="6">
    <location>
        <begin position="21"/>
        <end position="49"/>
    </location>
</feature>
<protein>
    <submittedName>
        <fullName evidence="8">Major facilitator superfamily (MFS) aromatic acid/H+ symporter</fullName>
    </submittedName>
</protein>
<feature type="transmembrane region" description="Helical" evidence="6">
    <location>
        <begin position="112"/>
        <end position="135"/>
    </location>
</feature>
<feature type="transmembrane region" description="Helical" evidence="6">
    <location>
        <begin position="147"/>
        <end position="169"/>
    </location>
</feature>
<feature type="transmembrane region" description="Helical" evidence="6">
    <location>
        <begin position="253"/>
        <end position="275"/>
    </location>
</feature>
<dbReference type="RefSeq" id="WP_011494088.1">
    <property type="nucleotide sequence ID" value="NC_007953.1"/>
</dbReference>
<feature type="transmembrane region" description="Helical" evidence="6">
    <location>
        <begin position="61"/>
        <end position="81"/>
    </location>
</feature>
<dbReference type="KEGG" id="bxb:DR64_7485"/>
<evidence type="ECO:0000256" key="5">
    <source>
        <dbReference type="SAM" id="MobiDB-lite"/>
    </source>
</evidence>
<evidence type="ECO:0000256" key="1">
    <source>
        <dbReference type="ARBA" id="ARBA00004141"/>
    </source>
</evidence>
<evidence type="ECO:0000313" key="8">
    <source>
        <dbReference type="EMBL" id="ABE36841.1"/>
    </source>
</evidence>
<evidence type="ECO:0000256" key="2">
    <source>
        <dbReference type="ARBA" id="ARBA00022692"/>
    </source>
</evidence>
<dbReference type="PATRIC" id="fig|266265.5.peg.8728"/>
<dbReference type="OrthoDB" id="5368493at2"/>
<dbReference type="PROSITE" id="PS50850">
    <property type="entry name" value="MFS"/>
    <property type="match status" value="1"/>
</dbReference>
<accession>Q13GE8</accession>
<dbReference type="STRING" id="266265.Bxe_C0967"/>
<evidence type="ECO:0000313" key="9">
    <source>
        <dbReference type="Proteomes" id="UP000001817"/>
    </source>
</evidence>
<evidence type="ECO:0000256" key="3">
    <source>
        <dbReference type="ARBA" id="ARBA00022989"/>
    </source>
</evidence>
<dbReference type="InterPro" id="IPR036259">
    <property type="entry name" value="MFS_trans_sf"/>
</dbReference>
<feature type="domain" description="Major facilitator superfamily (MFS) profile" evidence="7">
    <location>
        <begin position="23"/>
        <end position="432"/>
    </location>
</feature>
<dbReference type="InterPro" id="IPR020846">
    <property type="entry name" value="MFS_dom"/>
</dbReference>
<dbReference type="PANTHER" id="PTHR23508:SF10">
    <property type="entry name" value="CARBOXYLIC ACID TRANSPORTER PROTEIN HOMOLOG"/>
    <property type="match status" value="1"/>
</dbReference>
<dbReference type="Proteomes" id="UP000001817">
    <property type="component" value="Chromosome 3"/>
</dbReference>
<evidence type="ECO:0000256" key="6">
    <source>
        <dbReference type="SAM" id="Phobius"/>
    </source>
</evidence>
<evidence type="ECO:0000259" key="7">
    <source>
        <dbReference type="PROSITE" id="PS50850"/>
    </source>
</evidence>
<gene>
    <name evidence="8" type="ORF">Bxe_C0967</name>
</gene>
<dbReference type="KEGG" id="bxe:Bxe_C0967"/>
<keyword evidence="3 6" id="KW-1133">Transmembrane helix</keyword>
<dbReference type="PROSITE" id="PS00216">
    <property type="entry name" value="SUGAR_TRANSPORT_1"/>
    <property type="match status" value="1"/>
</dbReference>
<dbReference type="Gene3D" id="1.20.1250.20">
    <property type="entry name" value="MFS general substrate transporter like domains"/>
    <property type="match status" value="1"/>
</dbReference>
<dbReference type="GO" id="GO:0005886">
    <property type="term" value="C:plasma membrane"/>
    <property type="evidence" value="ECO:0007669"/>
    <property type="project" value="TreeGrafter"/>
</dbReference>
<feature type="transmembrane region" description="Helical" evidence="6">
    <location>
        <begin position="88"/>
        <end position="106"/>
    </location>
</feature>
<reference evidence="8 9" key="1">
    <citation type="journal article" date="2006" name="Proc. Natl. Acad. Sci. U.S.A.">
        <title>Burkholderia xenovorans LB400 harbors a multi-replicon, 9.73-Mbp genome shaped for versatility.</title>
        <authorList>
            <person name="Chain P.S."/>
            <person name="Denef V.J."/>
            <person name="Konstantinidis K.T."/>
            <person name="Vergez L.M."/>
            <person name="Agullo L."/>
            <person name="Reyes V.L."/>
            <person name="Hauser L."/>
            <person name="Cordova M."/>
            <person name="Gomez L."/>
            <person name="Gonzalez M."/>
            <person name="Land M."/>
            <person name="Lao V."/>
            <person name="Larimer F."/>
            <person name="LiPuma J.J."/>
            <person name="Mahenthiralingam E."/>
            <person name="Malfatti S.A."/>
            <person name="Marx C.J."/>
            <person name="Parnell J.J."/>
            <person name="Ramette A."/>
            <person name="Richardson P."/>
            <person name="Seeger M."/>
            <person name="Smith D."/>
            <person name="Spilker T."/>
            <person name="Sul W.J."/>
            <person name="Tsoi T.V."/>
            <person name="Ulrich L.E."/>
            <person name="Zhulin I.B."/>
            <person name="Tiedje J.M."/>
        </authorList>
    </citation>
    <scope>NUCLEOTIDE SEQUENCE [LARGE SCALE GENOMIC DNA]</scope>
    <source>
        <strain evidence="8 9">LB400</strain>
    </source>
</reference>
<feature type="transmembrane region" description="Helical" evidence="6">
    <location>
        <begin position="384"/>
        <end position="404"/>
    </location>
</feature>